<sequence length="79" mass="8727">MLPLVNIPAWLGRPCCIGWKKDHPRHLLTPATCHAQVSVVSTGPKADGHSYYQSEGTTEAVADFKCIHYCNHSQQSHLS</sequence>
<dbReference type="Proteomes" id="UP000593567">
    <property type="component" value="Unassembled WGS sequence"/>
</dbReference>
<dbReference type="EMBL" id="VXIV02003092">
    <property type="protein sequence ID" value="KAF6021217.1"/>
    <property type="molecule type" value="Genomic_DNA"/>
</dbReference>
<keyword evidence="2" id="KW-1185">Reference proteome</keyword>
<reference evidence="1" key="1">
    <citation type="submission" date="2020-06" db="EMBL/GenBank/DDBJ databases">
        <title>Draft genome of Bugula neritina, a colonial animal packing powerful symbionts and potential medicines.</title>
        <authorList>
            <person name="Rayko M."/>
        </authorList>
    </citation>
    <scope>NUCLEOTIDE SEQUENCE [LARGE SCALE GENOMIC DNA]</scope>
    <source>
        <strain evidence="1">Kwan_BN1</strain>
    </source>
</reference>
<protein>
    <submittedName>
        <fullName evidence="1">Uncharacterized protein</fullName>
    </submittedName>
</protein>
<organism evidence="1 2">
    <name type="scientific">Bugula neritina</name>
    <name type="common">Brown bryozoan</name>
    <name type="synonym">Sertularia neritina</name>
    <dbReference type="NCBI Taxonomy" id="10212"/>
    <lineage>
        <taxon>Eukaryota</taxon>
        <taxon>Metazoa</taxon>
        <taxon>Spiralia</taxon>
        <taxon>Lophotrochozoa</taxon>
        <taxon>Bryozoa</taxon>
        <taxon>Gymnolaemata</taxon>
        <taxon>Cheilostomatida</taxon>
        <taxon>Flustrina</taxon>
        <taxon>Buguloidea</taxon>
        <taxon>Bugulidae</taxon>
        <taxon>Bugula</taxon>
    </lineage>
</organism>
<dbReference type="AlphaFoldDB" id="A0A7J7J5R7"/>
<comment type="caution">
    <text evidence="1">The sequence shown here is derived from an EMBL/GenBank/DDBJ whole genome shotgun (WGS) entry which is preliminary data.</text>
</comment>
<proteinExistence type="predicted"/>
<evidence type="ECO:0000313" key="2">
    <source>
        <dbReference type="Proteomes" id="UP000593567"/>
    </source>
</evidence>
<accession>A0A7J7J5R7</accession>
<name>A0A7J7J5R7_BUGNE</name>
<evidence type="ECO:0000313" key="1">
    <source>
        <dbReference type="EMBL" id="KAF6021217.1"/>
    </source>
</evidence>
<gene>
    <name evidence="1" type="ORF">EB796_020476</name>
</gene>